<dbReference type="RefSeq" id="WP_258386405.1">
    <property type="nucleotide sequence ID" value="NZ_CP091430.1"/>
</dbReference>
<feature type="region of interest" description="Disordered" evidence="6">
    <location>
        <begin position="391"/>
        <end position="417"/>
    </location>
</feature>
<dbReference type="InterPro" id="IPR052357">
    <property type="entry name" value="Orn_Lys_Arg_decarboxylase-I"/>
</dbReference>
<evidence type="ECO:0000256" key="6">
    <source>
        <dbReference type="SAM" id="MobiDB-lite"/>
    </source>
</evidence>
<keyword evidence="5" id="KW-0456">Lyase</keyword>
<comment type="cofactor">
    <cofactor evidence="1">
        <name>pyridoxal 5'-phosphate</name>
        <dbReference type="ChEBI" id="CHEBI:597326"/>
    </cofactor>
</comment>
<keyword evidence="10" id="KW-1185">Reference proteome</keyword>
<proteinExistence type="inferred from homology"/>
<feature type="domain" description="Orn/Lys/Arg decarboxylases family 1 pyridoxal-P attachment site" evidence="7">
    <location>
        <begin position="11"/>
        <end position="320"/>
    </location>
</feature>
<keyword evidence="4" id="KW-0663">Pyridoxal phosphate</keyword>
<dbReference type="InterPro" id="IPR036633">
    <property type="entry name" value="Prn/Lys/Arg_de-COase_C_sf"/>
</dbReference>
<accession>A0ABY5S8V1</accession>
<dbReference type="Proteomes" id="UP001057877">
    <property type="component" value="Chromosome"/>
</dbReference>
<dbReference type="Gene3D" id="3.90.105.10">
    <property type="entry name" value="Molybdopterin biosynthesis moea protein, domain 2"/>
    <property type="match status" value="1"/>
</dbReference>
<protein>
    <submittedName>
        <fullName evidence="9">Aminotransferase class I/II-fold pyridoxal phosphate-dependent enzyme</fullName>
    </submittedName>
</protein>
<dbReference type="EMBL" id="CP091430">
    <property type="protein sequence ID" value="UVI30337.1"/>
    <property type="molecule type" value="Genomic_DNA"/>
</dbReference>
<evidence type="ECO:0000256" key="5">
    <source>
        <dbReference type="ARBA" id="ARBA00023239"/>
    </source>
</evidence>
<evidence type="ECO:0000256" key="3">
    <source>
        <dbReference type="ARBA" id="ARBA00022793"/>
    </source>
</evidence>
<evidence type="ECO:0000259" key="8">
    <source>
        <dbReference type="Pfam" id="PF03711"/>
    </source>
</evidence>
<dbReference type="InterPro" id="IPR000310">
    <property type="entry name" value="Orn/Lys/Arg_deCO2ase_major_dom"/>
</dbReference>
<dbReference type="GO" id="GO:0008483">
    <property type="term" value="F:transaminase activity"/>
    <property type="evidence" value="ECO:0007669"/>
    <property type="project" value="UniProtKB-KW"/>
</dbReference>
<dbReference type="Pfam" id="PF03711">
    <property type="entry name" value="OKR_DC_1_C"/>
    <property type="match status" value="1"/>
</dbReference>
<dbReference type="PANTHER" id="PTHR43277:SF3">
    <property type="entry name" value="DECARBOXYLASE, PUTATIVE-RELATED"/>
    <property type="match status" value="1"/>
</dbReference>
<organism evidence="9 10">
    <name type="scientific">Paenibacillus spongiae</name>
    <dbReference type="NCBI Taxonomy" id="2909671"/>
    <lineage>
        <taxon>Bacteria</taxon>
        <taxon>Bacillati</taxon>
        <taxon>Bacillota</taxon>
        <taxon>Bacilli</taxon>
        <taxon>Bacillales</taxon>
        <taxon>Paenibacillaceae</taxon>
        <taxon>Paenibacillus</taxon>
    </lineage>
</organism>
<gene>
    <name evidence="9" type="ORF">L1F29_00080</name>
</gene>
<dbReference type="Pfam" id="PF01276">
    <property type="entry name" value="OKR_DC_1"/>
    <property type="match status" value="1"/>
</dbReference>
<reference evidence="9" key="1">
    <citation type="submission" date="2022-01" db="EMBL/GenBank/DDBJ databases">
        <title>Paenibacillus spongiae sp. nov., isolated from marine sponge.</title>
        <authorList>
            <person name="Li Z."/>
            <person name="Zhang M."/>
        </authorList>
    </citation>
    <scope>NUCLEOTIDE SEQUENCE</scope>
    <source>
        <strain evidence="9">PHS-Z3</strain>
    </source>
</reference>
<dbReference type="InterPro" id="IPR015424">
    <property type="entry name" value="PyrdxlP-dep_Trfase"/>
</dbReference>
<keyword evidence="3" id="KW-0210">Decarboxylase</keyword>
<evidence type="ECO:0000256" key="4">
    <source>
        <dbReference type="ARBA" id="ARBA00022898"/>
    </source>
</evidence>
<dbReference type="Gene3D" id="3.40.640.10">
    <property type="entry name" value="Type I PLP-dependent aspartate aminotransferase-like (Major domain)"/>
    <property type="match status" value="1"/>
</dbReference>
<evidence type="ECO:0000256" key="1">
    <source>
        <dbReference type="ARBA" id="ARBA00001933"/>
    </source>
</evidence>
<sequence length="508" mass="55513">MMSRLPNWKAPLLEMLYEHHLSAPASFHVPGHKFGQALAIIESLQGEPLKQIRAIMDLDVTELSVTDDLHDPSGVIKEAQDLAAACFGADDTYFLVGGSTVGNLAMLLASCEPGDLVLVQRNAHKSILNGLALAGAQAVFLMPDEDIETGLSIVPTVELIEQALIRYPQAKAVFLTNPSYYGASVDLRAYAEMIHKHNKLLLVDEAHGAHYGLHPLLPTSALQAGADAVVQSTHKTLFALTMGAMLHVQGQRIDRKALRQALTMIQSSSPSYPIMASLDIARAMVDTFGQELFVSGVESTASFRQWVHENCTMFEVVESSSAVRLDPLRILLKDATGTYSGYELQGMLSDRGCWVEMADADRIVLLFAAPAADDDVMRLQEQMMAIEDKAATISSESSSHKRHYGARTEKQDRGPSDMAFDQRISEPVAFARRPFHSDQIERIRFADADGRIAAEPVIPYPPGIPVLYAGERITAASVHYISGLAKHGARFQGAEDPTLLTITVLRDR</sequence>
<feature type="compositionally biased region" description="Basic and acidic residues" evidence="6">
    <location>
        <begin position="406"/>
        <end position="415"/>
    </location>
</feature>
<dbReference type="PANTHER" id="PTHR43277">
    <property type="entry name" value="ARGININE DECARBOXYLASE"/>
    <property type="match status" value="1"/>
</dbReference>
<evidence type="ECO:0000256" key="2">
    <source>
        <dbReference type="ARBA" id="ARBA00010671"/>
    </source>
</evidence>
<name>A0ABY5S8V1_9BACL</name>
<evidence type="ECO:0000259" key="7">
    <source>
        <dbReference type="Pfam" id="PF01276"/>
    </source>
</evidence>
<comment type="similarity">
    <text evidence="2">Belongs to the Orn/Lys/Arg decarboxylase class-I family.</text>
</comment>
<keyword evidence="9" id="KW-0808">Transferase</keyword>
<dbReference type="InterPro" id="IPR008286">
    <property type="entry name" value="Prn/Lys/Arg_de-COase_C"/>
</dbReference>
<feature type="domain" description="Orn/Lys/Arg decarboxylase C-terminal" evidence="8">
    <location>
        <begin position="431"/>
        <end position="494"/>
    </location>
</feature>
<dbReference type="SUPFAM" id="SSF53383">
    <property type="entry name" value="PLP-dependent transferases"/>
    <property type="match status" value="1"/>
</dbReference>
<keyword evidence="9" id="KW-0032">Aminotransferase</keyword>
<dbReference type="InterPro" id="IPR015421">
    <property type="entry name" value="PyrdxlP-dep_Trfase_major"/>
</dbReference>
<evidence type="ECO:0000313" key="9">
    <source>
        <dbReference type="EMBL" id="UVI30337.1"/>
    </source>
</evidence>
<evidence type="ECO:0000313" key="10">
    <source>
        <dbReference type="Proteomes" id="UP001057877"/>
    </source>
</evidence>
<dbReference type="SUPFAM" id="SSF55904">
    <property type="entry name" value="Ornithine decarboxylase C-terminal domain"/>
    <property type="match status" value="1"/>
</dbReference>